<gene>
    <name evidence="1" type="ORF">E0L31_00910</name>
</gene>
<sequence>MSKMLNFKGYYGSVDFSLEDGVLHGRIQCINDVVTYEADTLPALQVAFEEAVTDYLQTCEELGRDADKTMSGTFNVRIGQVLHKKAFLAACSTGQSLNDFIKTAVEEKLFNKKEFHFHFEQREATKTQSHRFVSSSQADLKWTGVVEKRTNH</sequence>
<proteinExistence type="predicted"/>
<dbReference type="RefSeq" id="WP_048796811.1">
    <property type="nucleotide sequence ID" value="NZ_JVEJ01000363.1"/>
</dbReference>
<dbReference type="Pfam" id="PF05534">
    <property type="entry name" value="HicB"/>
    <property type="match status" value="1"/>
</dbReference>
<dbReference type="EMBL" id="SPSG01000100">
    <property type="protein sequence ID" value="TFV54073.1"/>
    <property type="molecule type" value="Genomic_DNA"/>
</dbReference>
<dbReference type="AlphaFoldDB" id="A0A9X8VM81"/>
<dbReference type="SUPFAM" id="SSF143100">
    <property type="entry name" value="TTHA1013/TTHA0281-like"/>
    <property type="match status" value="1"/>
</dbReference>
<dbReference type="InterPro" id="IPR008651">
    <property type="entry name" value="Uncharacterised_HicB"/>
</dbReference>
<name>A0A9X8VM81_SERMA</name>
<organism evidence="1">
    <name type="scientific">Serratia marcescens</name>
    <dbReference type="NCBI Taxonomy" id="615"/>
    <lineage>
        <taxon>Bacteria</taxon>
        <taxon>Pseudomonadati</taxon>
        <taxon>Pseudomonadota</taxon>
        <taxon>Gammaproteobacteria</taxon>
        <taxon>Enterobacterales</taxon>
        <taxon>Yersiniaceae</taxon>
        <taxon>Serratia</taxon>
    </lineage>
</organism>
<comment type="caution">
    <text evidence="1">The sequence shown here is derived from an EMBL/GenBank/DDBJ whole genome shotgun (WGS) entry which is preliminary data.</text>
</comment>
<protein>
    <submittedName>
        <fullName evidence="1">Type II toxin-antitoxin system HicB family antitoxin</fullName>
    </submittedName>
</protein>
<evidence type="ECO:0000313" key="1">
    <source>
        <dbReference type="EMBL" id="TFV54073.1"/>
    </source>
</evidence>
<dbReference type="InterPro" id="IPR035069">
    <property type="entry name" value="TTHA1013/TTHA0281-like"/>
</dbReference>
<reference evidence="1" key="1">
    <citation type="submission" date="2019-03" db="EMBL/GenBank/DDBJ databases">
        <title>Serratia marcescens strain N2 draft genome.</title>
        <authorList>
            <person name="Yassin A."/>
            <person name="El-Kenawy N."/>
            <person name="Youssef N.H."/>
        </authorList>
    </citation>
    <scope>NUCLEOTIDE SEQUENCE [LARGE SCALE GENOMIC DNA]</scope>
    <source>
        <strain evidence="1">N2</strain>
    </source>
</reference>
<accession>A0A9X8VM81</accession>